<sequence length="386" mass="41015">MPVKSNNVLIIRQPTRPPSSAYLDTELTRRLGCRFPIVQTAMGWVADANLVIATTRGGGFGFLAGATIEPQHLEAEINKVIEATGGSNFGLNFHMFQENAMQCVELAIKYRLKAVSYGRGPDKVTISRLKAAGVLCIPTVGALKHALKAVELGADMITIQGSEGGGHTGGVPTTILLPQVLDAVEVPVIAAGGFSTGRGLASALAAGAAGIAMGTRFMMTTDSPTPAQTKARYLAVHDPQKIRVTRSVDGMRHRILENAFIKKLEAAGPLKKLFIALGSAYRWKRETGMTFGHMIKTFFKAIKEDPAQLSQVVMSTNQPVLLQRSMVDGVPDEGILSGGQVAASIDQLLSASDLIHGIAREADACLQRVCASGESQAPTREASMPR</sequence>
<dbReference type="Proteomes" id="UP000755551">
    <property type="component" value="Unassembled WGS sequence"/>
</dbReference>
<comment type="caution">
    <text evidence="4">The sequence shown here is derived from an EMBL/GenBank/DDBJ whole genome shotgun (WGS) entry which is preliminary data.</text>
</comment>
<name>A0ABS6M633_9GAMM</name>
<reference evidence="4 5" key="1">
    <citation type="submission" date="2021-06" db="EMBL/GenBank/DDBJ databases">
        <title>Bacterium isolated from marine sediment.</title>
        <authorList>
            <person name="Zhu K.-L."/>
            <person name="Du Z.-J."/>
            <person name="Liang Q.-Y."/>
        </authorList>
    </citation>
    <scope>NUCLEOTIDE SEQUENCE [LARGE SCALE GENOMIC DNA]</scope>
    <source>
        <strain evidence="4 5">A346</strain>
    </source>
</reference>
<keyword evidence="2" id="KW-0288">FMN</keyword>
<keyword evidence="1" id="KW-0285">Flavoprotein</keyword>
<evidence type="ECO:0000313" key="5">
    <source>
        <dbReference type="Proteomes" id="UP000755551"/>
    </source>
</evidence>
<dbReference type="SMART" id="SM01240">
    <property type="entry name" value="IMPDH"/>
    <property type="match status" value="1"/>
</dbReference>
<dbReference type="Pfam" id="PF03060">
    <property type="entry name" value="NMO"/>
    <property type="match status" value="1"/>
</dbReference>
<evidence type="ECO:0000256" key="2">
    <source>
        <dbReference type="ARBA" id="ARBA00022643"/>
    </source>
</evidence>
<gene>
    <name evidence="4" type="ORF">KTN04_00075</name>
</gene>
<protein>
    <submittedName>
        <fullName evidence="4">Nitronate monooxygenase</fullName>
    </submittedName>
</protein>
<dbReference type="PANTHER" id="PTHR32332:SF20">
    <property type="entry name" value="2-NITROPROPANE DIOXYGENASE-LIKE PROTEIN"/>
    <property type="match status" value="1"/>
</dbReference>
<dbReference type="InterPro" id="IPR004136">
    <property type="entry name" value="NMO"/>
</dbReference>
<dbReference type="RefSeq" id="WP_217333168.1">
    <property type="nucleotide sequence ID" value="NZ_JAHQZT010000001.1"/>
</dbReference>
<evidence type="ECO:0000256" key="1">
    <source>
        <dbReference type="ARBA" id="ARBA00022630"/>
    </source>
</evidence>
<accession>A0ABS6M633</accession>
<keyword evidence="5" id="KW-1185">Reference proteome</keyword>
<proteinExistence type="predicted"/>
<evidence type="ECO:0000313" key="4">
    <source>
        <dbReference type="EMBL" id="MBV0931738.1"/>
    </source>
</evidence>
<dbReference type="CDD" id="cd04730">
    <property type="entry name" value="NPD_like"/>
    <property type="match status" value="1"/>
</dbReference>
<dbReference type="EMBL" id="JAHQZT010000001">
    <property type="protein sequence ID" value="MBV0931738.1"/>
    <property type="molecule type" value="Genomic_DNA"/>
</dbReference>
<dbReference type="PANTHER" id="PTHR32332">
    <property type="entry name" value="2-NITROPROPANE DIOXYGENASE"/>
    <property type="match status" value="1"/>
</dbReference>
<evidence type="ECO:0000256" key="3">
    <source>
        <dbReference type="ARBA" id="ARBA00023002"/>
    </source>
</evidence>
<dbReference type="GO" id="GO:0004497">
    <property type="term" value="F:monooxygenase activity"/>
    <property type="evidence" value="ECO:0007669"/>
    <property type="project" value="UniProtKB-KW"/>
</dbReference>
<keyword evidence="4" id="KW-0503">Monooxygenase</keyword>
<keyword evidence="3" id="KW-0560">Oxidoreductase</keyword>
<organism evidence="4 5">
    <name type="scientific">Marinobacterium weihaiense</name>
    <dbReference type="NCBI Taxonomy" id="2851016"/>
    <lineage>
        <taxon>Bacteria</taxon>
        <taxon>Pseudomonadati</taxon>
        <taxon>Pseudomonadota</taxon>
        <taxon>Gammaproteobacteria</taxon>
        <taxon>Oceanospirillales</taxon>
        <taxon>Oceanospirillaceae</taxon>
        <taxon>Marinobacterium</taxon>
    </lineage>
</organism>